<name>A0A0L0N788_TOLOC</name>
<sequence length="280" mass="30616">VFRLLAKHKHPPRHSRSTSTIKHPNSYPLNILASGTMVPQANVCSGAHLHAVDEARLNGIGAQINALHVDIDHSIMNPGFHDTAVKVDELKAAIEAMLAREKNLLQSHSIQLVKMQSQMVEMEGQMVKMKSQIDARQQVHVKDLEAQDQLVSEVRELQSAIAYLKGRVAAVTIDVYSETNKAYGKGKVGATQHVRLREPVAHAVAHPSFKCKDVFENTMSSAATLVGRCNAAGSSVEMVANQMLLEQKNKIIDGLTTLVACYEYLGLDSGMVNDVPNPNK</sequence>
<reference evidence="2 3" key="1">
    <citation type="journal article" date="2015" name="BMC Genomics">
        <title>The genome of the truffle-parasite Tolypocladium ophioglossoides and the evolution of antifungal peptaibiotics.</title>
        <authorList>
            <person name="Quandt C.A."/>
            <person name="Bushley K.E."/>
            <person name="Spatafora J.W."/>
        </authorList>
    </citation>
    <scope>NUCLEOTIDE SEQUENCE [LARGE SCALE GENOMIC DNA]</scope>
    <source>
        <strain evidence="2 3">CBS 100239</strain>
    </source>
</reference>
<dbReference type="AlphaFoldDB" id="A0A0L0N788"/>
<feature type="non-terminal residue" evidence="2">
    <location>
        <position position="1"/>
    </location>
</feature>
<evidence type="ECO:0000313" key="3">
    <source>
        <dbReference type="Proteomes" id="UP000036947"/>
    </source>
</evidence>
<comment type="caution">
    <text evidence="2">The sequence shown here is derived from an EMBL/GenBank/DDBJ whole genome shotgun (WGS) entry which is preliminary data.</text>
</comment>
<keyword evidence="3" id="KW-1185">Reference proteome</keyword>
<accession>A0A0L0N788</accession>
<proteinExistence type="predicted"/>
<dbReference type="OrthoDB" id="4940884at2759"/>
<keyword evidence="1" id="KW-0175">Coiled coil</keyword>
<feature type="coiled-coil region" evidence="1">
    <location>
        <begin position="87"/>
        <end position="132"/>
    </location>
</feature>
<organism evidence="2 3">
    <name type="scientific">Tolypocladium ophioglossoides (strain CBS 100239)</name>
    <name type="common">Snaketongue truffleclub</name>
    <name type="synonym">Elaphocordyceps ophioglossoides</name>
    <dbReference type="NCBI Taxonomy" id="1163406"/>
    <lineage>
        <taxon>Eukaryota</taxon>
        <taxon>Fungi</taxon>
        <taxon>Dikarya</taxon>
        <taxon>Ascomycota</taxon>
        <taxon>Pezizomycotina</taxon>
        <taxon>Sordariomycetes</taxon>
        <taxon>Hypocreomycetidae</taxon>
        <taxon>Hypocreales</taxon>
        <taxon>Ophiocordycipitaceae</taxon>
        <taxon>Tolypocladium</taxon>
    </lineage>
</organism>
<protein>
    <submittedName>
        <fullName evidence="2">Uncharacterized protein</fullName>
    </submittedName>
</protein>
<evidence type="ECO:0000313" key="2">
    <source>
        <dbReference type="EMBL" id="KND89927.1"/>
    </source>
</evidence>
<gene>
    <name evidence="2" type="ORF">TOPH_05388</name>
</gene>
<dbReference type="EMBL" id="LFRF01000015">
    <property type="protein sequence ID" value="KND89927.1"/>
    <property type="molecule type" value="Genomic_DNA"/>
</dbReference>
<dbReference type="Proteomes" id="UP000036947">
    <property type="component" value="Unassembled WGS sequence"/>
</dbReference>
<evidence type="ECO:0000256" key="1">
    <source>
        <dbReference type="SAM" id="Coils"/>
    </source>
</evidence>